<keyword evidence="3" id="KW-0378">Hydrolase</keyword>
<dbReference type="SUPFAM" id="SSF54106">
    <property type="entry name" value="LysM domain"/>
    <property type="match status" value="1"/>
</dbReference>
<evidence type="ECO:0000313" key="9">
    <source>
        <dbReference type="Proteomes" id="UP001460072"/>
    </source>
</evidence>
<dbReference type="PROSITE" id="PS51257">
    <property type="entry name" value="PROKAR_LIPOPROTEIN"/>
    <property type="match status" value="1"/>
</dbReference>
<reference evidence="8 9" key="1">
    <citation type="submission" date="2024-03" db="EMBL/GenBank/DDBJ databases">
        <title>Two novel species of the genus Flavobacterium exhibiting potentially degradation of complex polysaccharides.</title>
        <authorList>
            <person name="Lian X."/>
        </authorList>
    </citation>
    <scope>NUCLEOTIDE SEQUENCE [LARGE SCALE GENOMIC DNA]</scope>
    <source>
        <strain evidence="9">j3</strain>
    </source>
</reference>
<dbReference type="Gene3D" id="1.10.530.10">
    <property type="match status" value="1"/>
</dbReference>
<feature type="signal peptide" evidence="6">
    <location>
        <begin position="1"/>
        <end position="22"/>
    </location>
</feature>
<protein>
    <recommendedName>
        <fullName evidence="4">Peptidoglycan hydrolase</fullName>
    </recommendedName>
</protein>
<keyword evidence="2" id="KW-0081">Bacteriolytic enzyme</keyword>
<dbReference type="PROSITE" id="PS51782">
    <property type="entry name" value="LYSM"/>
    <property type="match status" value="1"/>
</dbReference>
<evidence type="ECO:0000256" key="3">
    <source>
        <dbReference type="ARBA" id="ARBA00022801"/>
    </source>
</evidence>
<keyword evidence="9" id="KW-1185">Reference proteome</keyword>
<dbReference type="Pfam" id="PF01832">
    <property type="entry name" value="Glucosaminidase"/>
    <property type="match status" value="1"/>
</dbReference>
<evidence type="ECO:0000256" key="1">
    <source>
        <dbReference type="ARBA" id="ARBA00022529"/>
    </source>
</evidence>
<dbReference type="InterPro" id="IPR018392">
    <property type="entry name" value="LysM"/>
</dbReference>
<feature type="domain" description="LysM" evidence="7">
    <location>
        <begin position="254"/>
        <end position="297"/>
    </location>
</feature>
<organism evidence="8 9">
    <name type="scientific">Flavobacterium aureirubrum</name>
    <dbReference type="NCBI Taxonomy" id="3133147"/>
    <lineage>
        <taxon>Bacteria</taxon>
        <taxon>Pseudomonadati</taxon>
        <taxon>Bacteroidota</taxon>
        <taxon>Flavobacteriia</taxon>
        <taxon>Flavobacteriales</taxon>
        <taxon>Flavobacteriaceae</taxon>
        <taxon>Flavobacterium</taxon>
    </lineage>
</organism>
<keyword evidence="1" id="KW-0929">Antimicrobial</keyword>
<dbReference type="CDD" id="cd00118">
    <property type="entry name" value="LysM"/>
    <property type="match status" value="1"/>
</dbReference>
<feature type="region of interest" description="Disordered" evidence="5">
    <location>
        <begin position="25"/>
        <end position="65"/>
    </location>
</feature>
<evidence type="ECO:0000256" key="5">
    <source>
        <dbReference type="SAM" id="MobiDB-lite"/>
    </source>
</evidence>
<dbReference type="InterPro" id="IPR002901">
    <property type="entry name" value="MGlyc_endo_b_GlcNAc-like_dom"/>
</dbReference>
<dbReference type="PANTHER" id="PTHR33308:SF9">
    <property type="entry name" value="PEPTIDOGLYCAN HYDROLASE FLGJ"/>
    <property type="match status" value="1"/>
</dbReference>
<accession>A0ABU9N2Z5</accession>
<dbReference type="Pfam" id="PF01476">
    <property type="entry name" value="LysM"/>
    <property type="match status" value="1"/>
</dbReference>
<dbReference type="Proteomes" id="UP001460072">
    <property type="component" value="Unassembled WGS sequence"/>
</dbReference>
<evidence type="ECO:0000313" key="8">
    <source>
        <dbReference type="EMBL" id="MEM0541204.1"/>
    </source>
</evidence>
<gene>
    <name evidence="8" type="ORF">WFZ85_01120</name>
</gene>
<feature type="chain" id="PRO_5047300061" description="Peptidoglycan hydrolase" evidence="6">
    <location>
        <begin position="23"/>
        <end position="298"/>
    </location>
</feature>
<dbReference type="Gene3D" id="3.10.350.10">
    <property type="entry name" value="LysM domain"/>
    <property type="match status" value="1"/>
</dbReference>
<evidence type="ECO:0000256" key="6">
    <source>
        <dbReference type="SAM" id="SignalP"/>
    </source>
</evidence>
<comment type="caution">
    <text evidence="8">The sequence shown here is derived from an EMBL/GenBank/DDBJ whole genome shotgun (WGS) entry which is preliminary data.</text>
</comment>
<dbReference type="InterPro" id="IPR051056">
    <property type="entry name" value="Glycosyl_Hydrolase_73"/>
</dbReference>
<proteinExistence type="predicted"/>
<dbReference type="RefSeq" id="WP_342694441.1">
    <property type="nucleotide sequence ID" value="NZ_JBCGDO010000001.1"/>
</dbReference>
<dbReference type="SMART" id="SM00047">
    <property type="entry name" value="LYZ2"/>
    <property type="match status" value="1"/>
</dbReference>
<dbReference type="PANTHER" id="PTHR33308">
    <property type="entry name" value="PEPTIDOGLYCAN HYDROLASE FLGJ"/>
    <property type="match status" value="1"/>
</dbReference>
<dbReference type="EMBL" id="JBCGDO010000001">
    <property type="protein sequence ID" value="MEM0541204.1"/>
    <property type="molecule type" value="Genomic_DNA"/>
</dbReference>
<dbReference type="InterPro" id="IPR036779">
    <property type="entry name" value="LysM_dom_sf"/>
</dbReference>
<dbReference type="SMART" id="SM00257">
    <property type="entry name" value="LysM"/>
    <property type="match status" value="1"/>
</dbReference>
<name>A0ABU9N2Z5_9FLAO</name>
<keyword evidence="6" id="KW-0732">Signal</keyword>
<sequence length="298" mass="33385">MFKHFLLLFILIFVSSCGTNNAVVRTSKPDPRKSGTPVVQATRKPIYKPTSQKKPNVEPQKLPVSVSNQDNSSIVLEATTRVKVTTQMVLAYIEKYKEVAKDNMVKTGIPSSITLGQAILESGAGTGPLSVQANNHFGIKCHKEWTGESIRYTDDAENECFRKYSDPADSFRDHSYFLTSRPRYSSLFQLGNDDYVAWARGLKAAGYATDPKYPEKLIGLIERYQLGKYDAEVLQKEYNPIVNSQPIAYDSKTEVYTVVKGDTLYSISKKFNISIEELKKKNNLTDTTLSLGQSLLVK</sequence>
<evidence type="ECO:0000259" key="7">
    <source>
        <dbReference type="PROSITE" id="PS51782"/>
    </source>
</evidence>
<evidence type="ECO:0000256" key="2">
    <source>
        <dbReference type="ARBA" id="ARBA00022638"/>
    </source>
</evidence>
<evidence type="ECO:0000256" key="4">
    <source>
        <dbReference type="ARBA" id="ARBA00032108"/>
    </source>
</evidence>